<dbReference type="GO" id="GO:0051781">
    <property type="term" value="P:positive regulation of cell division"/>
    <property type="evidence" value="ECO:0007669"/>
    <property type="project" value="UniProtKB-UniRule"/>
</dbReference>
<dbReference type="InterPro" id="IPR029034">
    <property type="entry name" value="Cystine-knot_cytokine"/>
</dbReference>
<dbReference type="Pfam" id="PF00688">
    <property type="entry name" value="TGFb_propeptide"/>
    <property type="match status" value="1"/>
</dbReference>
<feature type="signal peptide" evidence="17">
    <location>
        <begin position="1"/>
        <end position="20"/>
    </location>
</feature>
<dbReference type="Pfam" id="PF00019">
    <property type="entry name" value="TGF_beta"/>
    <property type="match status" value="1"/>
</dbReference>
<dbReference type="InterPro" id="IPR015615">
    <property type="entry name" value="TGF-beta-rel"/>
</dbReference>
<evidence type="ECO:0000256" key="18">
    <source>
        <dbReference type="PIRSR" id="PIRSR001787-1"/>
    </source>
</evidence>
<keyword evidence="7 17" id="KW-0732">Signal</keyword>
<keyword evidence="21" id="KW-1185">Reference proteome</keyword>
<dbReference type="AlphaFoldDB" id="A0AAJ7TIC4"/>
<dbReference type="PRINTS" id="PR01425">
    <property type="entry name" value="TGFBETA2"/>
</dbReference>
<keyword evidence="11 17" id="KW-0497">Mitogen</keyword>
<evidence type="ECO:0000256" key="10">
    <source>
        <dbReference type="ARBA" id="ARBA00023180"/>
    </source>
</evidence>
<evidence type="ECO:0000256" key="4">
    <source>
        <dbReference type="ARBA" id="ARBA00022525"/>
    </source>
</evidence>
<dbReference type="GeneID" id="116947177"/>
<accession>A0AAJ7TIC4</accession>
<keyword evidence="10" id="KW-0325">Glycoprotein</keyword>
<evidence type="ECO:0000256" key="14">
    <source>
        <dbReference type="ARBA" id="ARBA00045656"/>
    </source>
</evidence>
<dbReference type="GO" id="GO:0042127">
    <property type="term" value="P:regulation of cell population proliferation"/>
    <property type="evidence" value="ECO:0007669"/>
    <property type="project" value="TreeGrafter"/>
</dbReference>
<keyword evidence="5" id="KW-0272">Extracellular matrix</keyword>
<evidence type="ECO:0000256" key="3">
    <source>
        <dbReference type="ARBA" id="ARBA00006656"/>
    </source>
</evidence>
<evidence type="ECO:0000256" key="6">
    <source>
        <dbReference type="ARBA" id="ARBA00022685"/>
    </source>
</evidence>
<dbReference type="InterPro" id="IPR016319">
    <property type="entry name" value="TGF-beta"/>
</dbReference>
<comment type="subunit">
    <text evidence="17">Homodimer; disulfide-linked.</text>
</comment>
<evidence type="ECO:0000313" key="21">
    <source>
        <dbReference type="Proteomes" id="UP001318040"/>
    </source>
</evidence>
<dbReference type="GO" id="GO:0005125">
    <property type="term" value="F:cytokine activity"/>
    <property type="evidence" value="ECO:0007669"/>
    <property type="project" value="TreeGrafter"/>
</dbReference>
<evidence type="ECO:0000256" key="2">
    <source>
        <dbReference type="ARBA" id="ARBA00004498"/>
    </source>
</evidence>
<evidence type="ECO:0000256" key="19">
    <source>
        <dbReference type="RuleBase" id="RU000354"/>
    </source>
</evidence>
<sequence length="411" mass="47484">MHCRSLLCIVLMDYVLRCLCLSYCSSMDMDLLKRKRIEAIRGQILSKLKMTSPPDLPGSEEPASPEVLALFNSTRDLLVEQANARAATCERERSEEEYYAKEVHMISLRPDNKVRRNPYNDYFRIFNFDVTSMEKNASNLVKAEFRILRIPNYQAKQNEQRIELYQLLEFKDPGAPSQRYIDSKVVRPKSEEEWLSFDITDTVSEWLQHRVKNQGLKISIHCPCCTFVTATNNIVPNKSEELAARFAGIDDEVVRGPDGGHRQQQQQQQQGLVRGAHLLLMMLPSYRLESQPQGKRRKRALDAAYCFRNVEDSCCLRQLYIDFRRDLGWKWIHEPRGYQANFCAGPCPYLWSTDTQHSKVLSLYNTLNPEASVSPCCVPQDLEPLPILYYVNKTPKVEHLSNMVVKSCKCS</sequence>
<dbReference type="Gene3D" id="2.10.90.10">
    <property type="entry name" value="Cystine-knot cytokines"/>
    <property type="match status" value="1"/>
</dbReference>
<evidence type="ECO:0000256" key="11">
    <source>
        <dbReference type="ARBA" id="ARBA00023246"/>
    </source>
</evidence>
<dbReference type="GO" id="GO:0007179">
    <property type="term" value="P:transforming growth factor beta receptor signaling pathway"/>
    <property type="evidence" value="ECO:0007669"/>
    <property type="project" value="TreeGrafter"/>
</dbReference>
<evidence type="ECO:0000256" key="8">
    <source>
        <dbReference type="ARBA" id="ARBA00023030"/>
    </source>
</evidence>
<feature type="disulfide bond" evidence="18">
    <location>
        <begin position="347"/>
        <end position="410"/>
    </location>
</feature>
<dbReference type="GO" id="GO:0009887">
    <property type="term" value="P:animal organ morphogenesis"/>
    <property type="evidence" value="ECO:0007669"/>
    <property type="project" value="UniProtKB-ARBA"/>
</dbReference>
<protein>
    <recommendedName>
        <fullName evidence="17">Transforming growth factor beta</fullName>
    </recommendedName>
</protein>
<feature type="domain" description="TGF-beta family profile" evidence="20">
    <location>
        <begin position="296"/>
        <end position="411"/>
    </location>
</feature>
<dbReference type="InterPro" id="IPR003940">
    <property type="entry name" value="TGFb2"/>
</dbReference>
<dbReference type="PIRSF" id="PIRSF001787">
    <property type="entry name" value="TGF-beta"/>
    <property type="match status" value="1"/>
</dbReference>
<dbReference type="PROSITE" id="PS51362">
    <property type="entry name" value="TGF_BETA_2"/>
    <property type="match status" value="1"/>
</dbReference>
<comment type="function">
    <text evidence="1">Transforming growth factor beta-3 proprotein: Precursor of the Latency-associated peptide (LAP) and Transforming growth factor beta-3 (TGF-beta-3) chains, which constitute the regulatory and active subunit of TGF-beta-3, respectively.</text>
</comment>
<keyword evidence="6" id="KW-0165">Cleavage on pair of basic residues</keyword>
<evidence type="ECO:0000256" key="15">
    <source>
        <dbReference type="ARBA" id="ARBA00045988"/>
    </source>
</evidence>
<comment type="subcellular location">
    <subcellularLocation>
        <location evidence="2">Secreted</location>
        <location evidence="2">Extracellular space</location>
        <location evidence="2">Extracellular matrix</location>
    </subcellularLocation>
</comment>
<dbReference type="CDD" id="cd19385">
    <property type="entry name" value="TGF_beta_TGFB2"/>
    <property type="match status" value="1"/>
</dbReference>
<dbReference type="GO" id="GO:0005160">
    <property type="term" value="F:transforming growth factor beta receptor binding"/>
    <property type="evidence" value="ECO:0007669"/>
    <property type="project" value="InterPro"/>
</dbReference>
<feature type="disulfide bond" evidence="18">
    <location>
        <begin position="306"/>
        <end position="315"/>
    </location>
</feature>
<evidence type="ECO:0000256" key="17">
    <source>
        <dbReference type="PIRNR" id="PIRNR001787"/>
    </source>
</evidence>
<keyword evidence="8 17" id="KW-0339">Growth factor</keyword>
<dbReference type="FunFam" id="2.60.120.970:FF:000006">
    <property type="entry name" value="Transforming growth factor beta"/>
    <property type="match status" value="1"/>
</dbReference>
<evidence type="ECO:0000256" key="16">
    <source>
        <dbReference type="ARBA" id="ARBA00046153"/>
    </source>
</evidence>
<dbReference type="PANTHER" id="PTHR11848:SF141">
    <property type="entry name" value="TRANSFORMING GROWTH FACTOR BETA-2 PROPROTEIN"/>
    <property type="match status" value="1"/>
</dbReference>
<evidence type="ECO:0000256" key="13">
    <source>
        <dbReference type="ARBA" id="ARBA00045470"/>
    </source>
</evidence>
<reference evidence="22" key="1">
    <citation type="submission" date="2025-08" db="UniProtKB">
        <authorList>
            <consortium name="RefSeq"/>
        </authorList>
    </citation>
    <scope>IDENTIFICATION</scope>
    <source>
        <tissue evidence="22">Sperm</tissue>
    </source>
</reference>
<dbReference type="SUPFAM" id="SSF57501">
    <property type="entry name" value="Cystine-knot cytokines"/>
    <property type="match status" value="1"/>
</dbReference>
<feature type="chain" id="PRO_5042319354" description="Transforming growth factor beta" evidence="17">
    <location>
        <begin position="21"/>
        <end position="411"/>
    </location>
</feature>
<dbReference type="InterPro" id="IPR001111">
    <property type="entry name" value="TGF-b_propeptide"/>
</dbReference>
<dbReference type="GO" id="GO:0048731">
    <property type="term" value="P:system development"/>
    <property type="evidence" value="ECO:0007669"/>
    <property type="project" value="UniProtKB-ARBA"/>
</dbReference>
<feature type="disulfide bond" description="Interchain" evidence="18">
    <location>
        <position position="376"/>
    </location>
</feature>
<dbReference type="PANTHER" id="PTHR11848">
    <property type="entry name" value="TGF-BETA FAMILY"/>
    <property type="match status" value="1"/>
</dbReference>
<evidence type="ECO:0000256" key="1">
    <source>
        <dbReference type="ARBA" id="ARBA00003972"/>
    </source>
</evidence>
<evidence type="ECO:0000313" key="22">
    <source>
        <dbReference type="RefSeq" id="XP_032818531.1"/>
    </source>
</evidence>
<comment type="function">
    <text evidence="14">Required to maintain the Transforming growth factor beta-2 (TGF-beta-2) chain in a latent state during storage in extracellular matrix. Associates non-covalently with TGF-beta-2 and regulates its activation via interaction with 'milieu molecules', such as LTBP1 and LRRC32/GARP, that control activation of TGF-beta-2.</text>
</comment>
<feature type="disulfide bond" evidence="18">
    <location>
        <begin position="314"/>
        <end position="377"/>
    </location>
</feature>
<proteinExistence type="inferred from homology"/>
<dbReference type="FunFam" id="2.10.90.10:FF:000004">
    <property type="entry name" value="Transforming growth factor beta"/>
    <property type="match status" value="1"/>
</dbReference>
<dbReference type="SMART" id="SM00204">
    <property type="entry name" value="TGFB"/>
    <property type="match status" value="1"/>
</dbReference>
<dbReference type="Proteomes" id="UP001318040">
    <property type="component" value="Chromosome 29"/>
</dbReference>
<evidence type="ECO:0000256" key="9">
    <source>
        <dbReference type="ARBA" id="ARBA00023157"/>
    </source>
</evidence>
<name>A0AAJ7TIC4_PETMA</name>
<gene>
    <name evidence="22" type="primary">LOC116947177</name>
</gene>
<comment type="function">
    <text evidence="13">Multifunctional protein that regulates various processes such as angiogenesis and heart development. Activation into mature form follows different steps: following cleavage of the proprotein in the Golgi apparatus, Latency-associated peptide (LAP) and Transforming growth factor beta-2 (TGF-beta-2) chains remain non-covalently linked rendering TGF-beta-2 inactive during storage in extracellular matrix. At the same time, LAP chain interacts with 'milieu molecules', such as LTBP1 and LRRC32/GARP, that control activation of TGF-beta-2 and maintain it in a latent state during storage in extracellular milieus. Once activated following release of LAP, TGF-beta-2 acts by binding to TGF-beta receptors (TGFBR1 and TGFBR2), which transduce signal.</text>
</comment>
<evidence type="ECO:0000256" key="5">
    <source>
        <dbReference type="ARBA" id="ARBA00022530"/>
    </source>
</evidence>
<dbReference type="InterPro" id="IPR017948">
    <property type="entry name" value="TGFb_CS"/>
</dbReference>
<dbReference type="GO" id="GO:0005615">
    <property type="term" value="C:extracellular space"/>
    <property type="evidence" value="ECO:0007669"/>
    <property type="project" value="UniProtKB-UniRule"/>
</dbReference>
<dbReference type="GO" id="GO:0008083">
    <property type="term" value="F:growth factor activity"/>
    <property type="evidence" value="ECO:0007669"/>
    <property type="project" value="UniProtKB-UniRule"/>
</dbReference>
<evidence type="ECO:0000259" key="20">
    <source>
        <dbReference type="PROSITE" id="PS51362"/>
    </source>
</evidence>
<dbReference type="KEGG" id="pmrn:116947177"/>
<comment type="similarity">
    <text evidence="3 17 19">Belongs to the TGF-beta family.</text>
</comment>
<dbReference type="PROSITE" id="PS00250">
    <property type="entry name" value="TGF_BETA_1"/>
    <property type="match status" value="1"/>
</dbReference>
<dbReference type="InterPro" id="IPR001839">
    <property type="entry name" value="TGF-b_C"/>
</dbReference>
<feature type="disulfide bond" evidence="18">
    <location>
        <begin position="343"/>
        <end position="408"/>
    </location>
</feature>
<dbReference type="GO" id="GO:0009888">
    <property type="term" value="P:tissue development"/>
    <property type="evidence" value="ECO:0007669"/>
    <property type="project" value="UniProtKB-ARBA"/>
</dbReference>
<evidence type="ECO:0000256" key="12">
    <source>
        <dbReference type="ARBA" id="ARBA00034081"/>
    </source>
</evidence>
<comment type="function">
    <text evidence="16">Transforming growth factor beta-3: Multifunctional protein that regulates embryogenesis and cell differentiation and is required in various processes such as secondary palate development. Activation into mature form follows different steps: following cleavage of the proprotein in the Golgi apparatus, Latency-associated peptide (LAP) and Transforming growth factor beta-3 (TGF-beta-3) chains remain non-covalently linked rendering TGF-beta-3 inactive during storage in extracellular matrix. At the same time, LAP chain interacts with 'milieu molecules', such as LTBP1 and LRRC32/GARP that control activation of TGF-beta-3 and maintain it in a latent state during storage in extracellular milieus. TGF-beta-3 is released from LAP by integrins: integrin-binding results in distortion of the LAP chain and subsequent release of the active TGF-beta-3. Once activated following release of LAP, TGF-beta-3 acts by binding to TGF-beta receptors (TGFBR1 and TGFBR2), which transduce signal.</text>
</comment>
<dbReference type="Gene3D" id="2.60.120.970">
    <property type="match status" value="1"/>
</dbReference>
<dbReference type="RefSeq" id="XP_032818531.1">
    <property type="nucleotide sequence ID" value="XM_032962640.1"/>
</dbReference>
<keyword evidence="9 18" id="KW-1015">Disulfide bond</keyword>
<organism evidence="21 22">
    <name type="scientific">Petromyzon marinus</name>
    <name type="common">Sea lamprey</name>
    <dbReference type="NCBI Taxonomy" id="7757"/>
    <lineage>
        <taxon>Eukaryota</taxon>
        <taxon>Metazoa</taxon>
        <taxon>Chordata</taxon>
        <taxon>Craniata</taxon>
        <taxon>Vertebrata</taxon>
        <taxon>Cyclostomata</taxon>
        <taxon>Hyperoartia</taxon>
        <taxon>Petromyzontiformes</taxon>
        <taxon>Petromyzontidae</taxon>
        <taxon>Petromyzon</taxon>
    </lineage>
</organism>
<evidence type="ECO:0000256" key="7">
    <source>
        <dbReference type="ARBA" id="ARBA00022729"/>
    </source>
</evidence>
<comment type="function">
    <text evidence="12">Precursor of the Latency-associated peptide (LAP) and Transforming growth factor beta-2 (TGF-beta-2) chains, which constitute the regulatory and active subunit of TGF-beta-2, respectively.</text>
</comment>
<keyword evidence="4 17" id="KW-0964">Secreted</keyword>
<comment type="function">
    <text evidence="15">Required to maintain the Transforming growth factor beta-3 (TGF-beta-3) chain in a latent state during storage in extracellular matrix. Associates non-covalently with TGF-beta-3 and regulates its activation via interaction with 'milieu molecules', such as LTBP1 and LRRC32/GARP, that control activation of TGF-beta-3. Interaction with integrins results in distortion of the Latency-associated peptide chain and subsequent release of the active TGF-beta-3.</text>
</comment>
<dbReference type="PRINTS" id="PR01423">
    <property type="entry name" value="TGFBETA"/>
</dbReference>